<dbReference type="SUPFAM" id="SSF141371">
    <property type="entry name" value="PilZ domain-like"/>
    <property type="match status" value="1"/>
</dbReference>
<dbReference type="InterPro" id="IPR009875">
    <property type="entry name" value="PilZ_domain"/>
</dbReference>
<accession>Q1MZQ7</accession>
<gene>
    <name evidence="2" type="ORF">RED65_04815</name>
</gene>
<comment type="caution">
    <text evidence="2">The sequence shown here is derived from an EMBL/GenBank/DDBJ whole genome shotgun (WGS) entry which is preliminary data.</text>
</comment>
<proteinExistence type="predicted"/>
<keyword evidence="3" id="KW-1185">Reference proteome</keyword>
<evidence type="ECO:0000259" key="1">
    <source>
        <dbReference type="Pfam" id="PF07238"/>
    </source>
</evidence>
<dbReference type="STRING" id="207949.RED65_04815"/>
<dbReference type="Proteomes" id="UP000004263">
    <property type="component" value="Unassembled WGS sequence"/>
</dbReference>
<organism evidence="2 3">
    <name type="scientific">Bermanella marisrubri</name>
    <dbReference type="NCBI Taxonomy" id="207949"/>
    <lineage>
        <taxon>Bacteria</taxon>
        <taxon>Pseudomonadati</taxon>
        <taxon>Pseudomonadota</taxon>
        <taxon>Gammaproteobacteria</taxon>
        <taxon>Oceanospirillales</taxon>
        <taxon>Oceanospirillaceae</taxon>
        <taxon>Bermanella</taxon>
    </lineage>
</organism>
<evidence type="ECO:0000313" key="3">
    <source>
        <dbReference type="Proteomes" id="UP000004263"/>
    </source>
</evidence>
<dbReference type="GO" id="GO:0008865">
    <property type="term" value="F:fructokinase activity"/>
    <property type="evidence" value="ECO:0007669"/>
    <property type="project" value="UniProtKB-EC"/>
</dbReference>
<keyword evidence="2" id="KW-0808">Transferase</keyword>
<dbReference type="AlphaFoldDB" id="Q1MZQ7"/>
<feature type="domain" description="PilZ" evidence="1">
    <location>
        <begin position="9"/>
        <end position="102"/>
    </location>
</feature>
<dbReference type="GO" id="GO:0035438">
    <property type="term" value="F:cyclic-di-GMP binding"/>
    <property type="evidence" value="ECO:0007669"/>
    <property type="project" value="InterPro"/>
</dbReference>
<dbReference type="EC" id="2.7.1.4" evidence="2"/>
<dbReference type="EMBL" id="AAQH01000017">
    <property type="protein sequence ID" value="EAT11500.1"/>
    <property type="molecule type" value="Genomic_DNA"/>
</dbReference>
<name>Q1MZQ7_9GAMM</name>
<protein>
    <submittedName>
        <fullName evidence="2">Fructokinase</fullName>
        <ecNumber evidence="2">2.7.1.4</ecNumber>
    </submittedName>
</protein>
<sequence length="132" mass="15293">MQEQANYNEKRQFVRKTLYTQVTLFEQNSMTCLGLMADYSEGGLMLSSYQPLEIEKEYDVLMMDLPNNIGRKRIGHIKIKSVWCKQISNTQYGVGFMLISSDKSAQSMFASYDAEYYALLKKHPNESTDKFT</sequence>
<reference evidence="2 3" key="1">
    <citation type="submission" date="2006-03" db="EMBL/GenBank/DDBJ databases">
        <authorList>
            <person name="Pinhassi J."/>
            <person name="Pedros-Alio C."/>
            <person name="Ferriera S."/>
            <person name="Johnson J."/>
            <person name="Kravitz S."/>
            <person name="Halpern A."/>
            <person name="Remington K."/>
            <person name="Beeson K."/>
            <person name="Tran B."/>
            <person name="Rogers Y.-H."/>
            <person name="Friedman R."/>
            <person name="Venter J.C."/>
        </authorList>
    </citation>
    <scope>NUCLEOTIDE SEQUENCE [LARGE SCALE GENOMIC DNA]</scope>
    <source>
        <strain evidence="2 3">RED65</strain>
    </source>
</reference>
<dbReference type="HOGENOM" id="CLU_1912971_0_0_6"/>
<dbReference type="Gene3D" id="2.40.10.220">
    <property type="entry name" value="predicted glycosyltransferase like domains"/>
    <property type="match status" value="1"/>
</dbReference>
<evidence type="ECO:0000313" key="2">
    <source>
        <dbReference type="EMBL" id="EAT11500.1"/>
    </source>
</evidence>
<dbReference type="RefSeq" id="WP_007016573.1">
    <property type="nucleotide sequence ID" value="NZ_AAQH01000017.1"/>
</dbReference>
<keyword evidence="2" id="KW-0418">Kinase</keyword>
<dbReference type="Pfam" id="PF07238">
    <property type="entry name" value="PilZ"/>
    <property type="match status" value="1"/>
</dbReference>